<dbReference type="SMART" id="SM01189">
    <property type="entry name" value="ELM2"/>
    <property type="match status" value="1"/>
</dbReference>
<feature type="compositionally biased region" description="Low complexity" evidence="11">
    <location>
        <begin position="262"/>
        <end position="291"/>
    </location>
</feature>
<dbReference type="PROSITE" id="PS00682">
    <property type="entry name" value="ZP_1"/>
    <property type="match status" value="1"/>
</dbReference>
<evidence type="ECO:0000256" key="8">
    <source>
        <dbReference type="ARBA" id="ARBA00023163"/>
    </source>
</evidence>
<dbReference type="InterPro" id="IPR009057">
    <property type="entry name" value="Homeodomain-like_sf"/>
</dbReference>
<dbReference type="InterPro" id="IPR017884">
    <property type="entry name" value="SANT_dom"/>
</dbReference>
<evidence type="ECO:0000259" key="14">
    <source>
        <dbReference type="PROSITE" id="PS51293"/>
    </source>
</evidence>
<dbReference type="SMART" id="SM00241">
    <property type="entry name" value="ZP"/>
    <property type="match status" value="1"/>
</dbReference>
<dbReference type="Proteomes" id="UP000808372">
    <property type="component" value="Chromosome 24"/>
</dbReference>
<dbReference type="PROSITE" id="PS51034">
    <property type="entry name" value="ZP_2"/>
    <property type="match status" value="1"/>
</dbReference>
<dbReference type="Gene3D" id="2.60.40.3210">
    <property type="entry name" value="Zona pellucida, ZP-N domain"/>
    <property type="match status" value="1"/>
</dbReference>
<dbReference type="InterPro" id="IPR017977">
    <property type="entry name" value="ZP_dom_CS"/>
</dbReference>
<evidence type="ECO:0000256" key="7">
    <source>
        <dbReference type="ARBA" id="ARBA00023157"/>
    </source>
</evidence>
<dbReference type="Pfam" id="PF26562">
    <property type="entry name" value="Ig-like"/>
    <property type="match status" value="1"/>
</dbReference>
<evidence type="ECO:0000256" key="4">
    <source>
        <dbReference type="ARBA" id="ARBA00022990"/>
    </source>
</evidence>
<keyword evidence="3" id="KW-0597">Phosphoprotein</keyword>
<dbReference type="Pfam" id="PF00100">
    <property type="entry name" value="Zona_pellucida"/>
    <property type="match status" value="1"/>
</dbReference>
<evidence type="ECO:0000256" key="9">
    <source>
        <dbReference type="ARBA" id="ARBA00023180"/>
    </source>
</evidence>
<dbReference type="FunFam" id="1.10.10.60:FF:000086">
    <property type="entry name" value="transcriptional-regulating factor 1 isoform X1"/>
    <property type="match status" value="1"/>
</dbReference>
<feature type="region of interest" description="Disordered" evidence="11">
    <location>
        <begin position="256"/>
        <end position="291"/>
    </location>
</feature>
<evidence type="ECO:0000313" key="16">
    <source>
        <dbReference type="RefSeq" id="XP_038818825.1"/>
    </source>
</evidence>
<keyword evidence="7" id="KW-1015">Disulfide bond</keyword>
<reference evidence="16" key="1">
    <citation type="submission" date="2025-08" db="UniProtKB">
        <authorList>
            <consortium name="RefSeq"/>
        </authorList>
    </citation>
    <scope>IDENTIFICATION</scope>
    <source>
        <tissue evidence="16">White muscle</tissue>
    </source>
</reference>
<feature type="compositionally biased region" description="Low complexity" evidence="11">
    <location>
        <begin position="312"/>
        <end position="352"/>
    </location>
</feature>
<feature type="region of interest" description="Disordered" evidence="11">
    <location>
        <begin position="689"/>
        <end position="713"/>
    </location>
</feature>
<feature type="region of interest" description="Disordered" evidence="11">
    <location>
        <begin position="963"/>
        <end position="1002"/>
    </location>
</feature>
<keyword evidence="2" id="KW-0964">Secreted</keyword>
<keyword evidence="8" id="KW-0804">Transcription</keyword>
<accession>A0A8U0TJY5</accession>
<feature type="compositionally biased region" description="Low complexity" evidence="11">
    <location>
        <begin position="1"/>
        <end position="16"/>
    </location>
</feature>
<dbReference type="InterPro" id="IPR055356">
    <property type="entry name" value="ZP-N"/>
</dbReference>
<dbReference type="Gene3D" id="2.60.40.4100">
    <property type="entry name" value="Zona pellucida, ZP-C domain"/>
    <property type="match status" value="1"/>
</dbReference>
<dbReference type="Gene3D" id="1.10.10.60">
    <property type="entry name" value="Homeodomain-like"/>
    <property type="match status" value="1"/>
</dbReference>
<evidence type="ECO:0000259" key="12">
    <source>
        <dbReference type="PROSITE" id="PS51034"/>
    </source>
</evidence>
<feature type="compositionally biased region" description="Low complexity" evidence="11">
    <location>
        <begin position="437"/>
        <end position="448"/>
    </location>
</feature>
<dbReference type="Pfam" id="PF01448">
    <property type="entry name" value="ELM2"/>
    <property type="match status" value="1"/>
</dbReference>
<dbReference type="SMART" id="SM00717">
    <property type="entry name" value="SANT"/>
    <property type="match status" value="1"/>
</dbReference>
<dbReference type="GO" id="GO:0003677">
    <property type="term" value="F:DNA binding"/>
    <property type="evidence" value="ECO:0007669"/>
    <property type="project" value="UniProtKB-KW"/>
</dbReference>
<dbReference type="PROSITE" id="PS51156">
    <property type="entry name" value="ELM2"/>
    <property type="match status" value="1"/>
</dbReference>
<dbReference type="InterPro" id="IPR042235">
    <property type="entry name" value="ZP-C_dom"/>
</dbReference>
<feature type="compositionally biased region" description="Low complexity" evidence="11">
    <location>
        <begin position="409"/>
        <end position="428"/>
    </location>
</feature>
<dbReference type="PROSITE" id="PS51293">
    <property type="entry name" value="SANT"/>
    <property type="match status" value="1"/>
</dbReference>
<dbReference type="KEGG" id="snh:120019588"/>
<evidence type="ECO:0000256" key="11">
    <source>
        <dbReference type="SAM" id="MobiDB-lite"/>
    </source>
</evidence>
<keyword evidence="5" id="KW-0805">Transcription regulation</keyword>
<feature type="region of interest" description="Disordered" evidence="11">
    <location>
        <begin position="1"/>
        <end position="26"/>
    </location>
</feature>
<feature type="compositionally biased region" description="Polar residues" evidence="11">
    <location>
        <begin position="383"/>
        <end position="402"/>
    </location>
</feature>
<dbReference type="PANTHER" id="PTHR47130">
    <property type="entry name" value="SI:DKEY-19B23.11-RELATED"/>
    <property type="match status" value="1"/>
</dbReference>
<evidence type="ECO:0000256" key="3">
    <source>
        <dbReference type="ARBA" id="ARBA00022553"/>
    </source>
</evidence>
<dbReference type="InterPro" id="IPR058876">
    <property type="entry name" value="Ig-like_ZP"/>
</dbReference>
<feature type="compositionally biased region" description="Polar residues" evidence="11">
    <location>
        <begin position="449"/>
        <end position="458"/>
    </location>
</feature>
<feature type="region of interest" description="Disordered" evidence="11">
    <location>
        <begin position="588"/>
        <end position="624"/>
    </location>
</feature>
<dbReference type="InterPro" id="IPR055355">
    <property type="entry name" value="ZP-C"/>
</dbReference>
<gene>
    <name evidence="16" type="primary">LOC120019588</name>
</gene>
<feature type="domain" description="ELM2" evidence="13">
    <location>
        <begin position="734"/>
        <end position="827"/>
    </location>
</feature>
<dbReference type="SUPFAM" id="SSF46689">
    <property type="entry name" value="Homeodomain-like"/>
    <property type="match status" value="1"/>
</dbReference>
<organism evidence="15 16">
    <name type="scientific">Salvelinus namaycush</name>
    <name type="common">Lake trout</name>
    <name type="synonym">Salmo namaycush</name>
    <dbReference type="NCBI Taxonomy" id="8040"/>
    <lineage>
        <taxon>Eukaryota</taxon>
        <taxon>Metazoa</taxon>
        <taxon>Chordata</taxon>
        <taxon>Craniata</taxon>
        <taxon>Vertebrata</taxon>
        <taxon>Euteleostomi</taxon>
        <taxon>Actinopterygii</taxon>
        <taxon>Neopterygii</taxon>
        <taxon>Teleostei</taxon>
        <taxon>Protacanthopterygii</taxon>
        <taxon>Salmoniformes</taxon>
        <taxon>Salmonidae</taxon>
        <taxon>Salmoninae</taxon>
        <taxon>Salvelinus</taxon>
    </lineage>
</organism>
<protein>
    <submittedName>
        <fullName evidence="16">Uncharacterized protein LOC120019588 isoform X1</fullName>
    </submittedName>
</protein>
<proteinExistence type="predicted"/>
<feature type="domain" description="SANT" evidence="14">
    <location>
        <begin position="842"/>
        <end position="893"/>
    </location>
</feature>
<evidence type="ECO:0000256" key="10">
    <source>
        <dbReference type="ARBA" id="ARBA00023242"/>
    </source>
</evidence>
<sequence length="1922" mass="213511">MRATGGSRATATANGSKLLQKVIPDKSGGKHRAVAAMKEPSVQHVVASDVFYGGMGPPALESAHGVVEPGGHGSGVFNPEKGPQSRAHYQQTAPVKWMHQDPIQAPGWSQEAPGPKPTNPWGQNFGPYMGGLNNVRGQVAFPKGSHDGGAALQMVPAEKQAPGSMAQDRGLEWEQHGAAAAIRQAQLQALQQGHKGVALQAQNPHAPPSHPSMPQGSLLQPFQLAFGPTKQHLPSGYYQVFQGGTKAMPNLNYNEQSKAQQKHQLMQLQMQQQHQMHQQQHQLQQHQLQHQHQMQQHQLQLQQQMQQQFHKQQLQQEQRQQIHQLQQQQQPHSLPPQEILQPQSQQKQQPNQHFLSYHQPPDNCPSSASPPPSQKYKPPSVETHGQGQTPEVETPSTDLSSPPCNPCLPMVSPNPMSPSSSDAPLAAPRRSRRLSRDGLSPLGGPPSLTSWKQTSREVPQNGVVAGGEEGRMGEGQGPTGGVIQSTRRRASKEINLETLAQKASEMESMPAAKVAKTSKQLQEGPTGRQAGMVPLVIPVSVPVRQGQTAPPGTWLYGRLPSQHPLLLPQPKHKPSVIVARRRSLRNSLSESFSQDEESNAGQENDGKLAKHKQRPRPEPLFIPPPKPTTFIVPSVYSAITPYQSHLRSPIRLPDHPFTMPPYTPPPILSPVRGGSGLYFSTFLSSITTSNQTLQPPPITPKSNSRSLLHSTSSTDITPPVLPLITDATPVSFDPRINIGLQYQAEVPELQRDCSLTQWDQHKADLVWLPMKESQLRHAVQETVDDLMSLACSCALYGGGTNQELALHCLHECGGNVLEALAFLLLKEPIFSKGHHLADYHYSGSDSWTPSEKRYFNKGISAYRKDFFMVQKLVRTKTVAQCVEFYYTYKKRVKIGRSGTLTYGPSESPAAKHTEAVLDVKREDNRKWEGSCERGKDGSQLRVNQTLQAHDNTGAVLGHKDQDTVQKVGPHHPTPPFALRNPRPESAGKKSRAPPKPPGDPEGVFPCKKCSSVTWIFLAVAVSGLFQRPSSKPSSHPDGGLRSECLWNIVRITVDEALAVGSQLEIAAINGTDIIPLSPTLAAQCGYSMDSDPWGNTKVFVSLLGCYVDNQADETFNLGLRFQMYGDGLSKQVQHDVTETCSYSRWASREILCDRNYMEVSTLMVTPEVPVTMDGQKVQETWQDAIPDAVAPNSIWKMTFHTPDSKVMVLKDAHRAGYGAMTTPTRLVLRSPYNMPETYAEEVAGVPMEVFSVSTYYKQVRRLAIMVSTAVCPTGGLIFTDEVITWYVPRRIPTLSSSAVKILETHMGIDGQRLDKTMMAIRRYKLSITESHVVIELPVESPDGYYKSHAPDYSYHITYTVEPMLELLWRAEDTQADTRYKVLFPITTPLMPRPPHVTENIVPEQKVFNVLLGTFLHDVALINITFTTGVLTVTECNARGFDFQEHRFANSSKTFSLQVPFSDEVVLKHNPNHLTTVYFLPLVFGLLILPEQIPFPHPVELEASLEDVVPPTTTGFCDQENFYISVKYGSQGDNFQIMMLHAGSWRELDIELYSPTDNSTHVSIVVPYTAPDTVFETVQSDSIRARVDLLLLETPNMWQLNDLSLACYFPLTMTECYSNGTVTALAVKVESVRNLNPEYLTLSDQSCKPVFSNDRFAFFSFNLNSCGTTRTFLDNVMVYENEIAIHHSMGKHQSRKGLINPDYRHTVSCYYLLNDAETMAFRTTPRNSDPKADPGVGQLVVQMRQAQDVSYDLFYQTEDYPVVKYLKQPLYFEVELMRSTDPRLALVLENCWATLHEDRTTLPSWDLIVDGCENLDDRYILVFHPVVADARVHVPAHIKRFSVKMFTFITDGTVLKEQIFVHCDAVLCDTTKPDGICSGQCASPLRNAEPLKPTGSRSRRAADISHLQISSGPILLSDSSNFV</sequence>
<dbReference type="RefSeq" id="XP_038818825.1">
    <property type="nucleotide sequence ID" value="XM_038962897.1"/>
</dbReference>
<dbReference type="PANTHER" id="PTHR47130:SF3">
    <property type="entry name" value="ZONA PELLUCIDA PROTEIN"/>
    <property type="match status" value="1"/>
</dbReference>
<keyword evidence="15" id="KW-1185">Reference proteome</keyword>
<evidence type="ECO:0000256" key="1">
    <source>
        <dbReference type="ARBA" id="ARBA00004613"/>
    </source>
</evidence>
<dbReference type="InterPro" id="IPR000949">
    <property type="entry name" value="ELM2_dom"/>
</dbReference>
<keyword evidence="6" id="KW-0238">DNA-binding</keyword>
<comment type="subcellular location">
    <subcellularLocation>
        <location evidence="1">Secreted</location>
    </subcellularLocation>
</comment>
<dbReference type="InterPro" id="IPR001005">
    <property type="entry name" value="SANT/Myb"/>
</dbReference>
<evidence type="ECO:0000313" key="15">
    <source>
        <dbReference type="Proteomes" id="UP000808372"/>
    </source>
</evidence>
<feature type="region of interest" description="Disordered" evidence="11">
    <location>
        <begin position="193"/>
        <end position="218"/>
    </location>
</feature>
<dbReference type="InterPro" id="IPR001507">
    <property type="entry name" value="ZP_dom"/>
</dbReference>
<evidence type="ECO:0000259" key="13">
    <source>
        <dbReference type="PROSITE" id="PS51156"/>
    </source>
</evidence>
<evidence type="ECO:0000256" key="2">
    <source>
        <dbReference type="ARBA" id="ARBA00022525"/>
    </source>
</evidence>
<keyword evidence="9" id="KW-0325">Glycoprotein</keyword>
<evidence type="ECO:0000256" key="5">
    <source>
        <dbReference type="ARBA" id="ARBA00023015"/>
    </source>
</evidence>
<keyword evidence="10" id="KW-0539">Nucleus</keyword>
<feature type="compositionally biased region" description="Low complexity" evidence="11">
    <location>
        <begin position="702"/>
        <end position="713"/>
    </location>
</feature>
<name>A0A8U0TJY5_SALNM</name>
<feature type="region of interest" description="Disordered" evidence="11">
    <location>
        <begin position="312"/>
        <end position="527"/>
    </location>
</feature>
<dbReference type="Pfam" id="PF23344">
    <property type="entry name" value="ZP-N"/>
    <property type="match status" value="1"/>
</dbReference>
<dbReference type="GO" id="GO:0005576">
    <property type="term" value="C:extracellular region"/>
    <property type="evidence" value="ECO:0007669"/>
    <property type="project" value="UniProtKB-SubCell"/>
</dbReference>
<feature type="domain" description="ZP" evidence="12">
    <location>
        <begin position="1614"/>
        <end position="1883"/>
    </location>
</feature>
<evidence type="ECO:0000256" key="6">
    <source>
        <dbReference type="ARBA" id="ARBA00023125"/>
    </source>
</evidence>
<dbReference type="GO" id="GO:0005654">
    <property type="term" value="C:nucleoplasm"/>
    <property type="evidence" value="ECO:0007669"/>
    <property type="project" value="UniProtKB-ARBA"/>
</dbReference>
<dbReference type="GeneID" id="120019588"/>
<keyword evidence="4" id="KW-0007">Acetylation</keyword>